<evidence type="ECO:0000259" key="1">
    <source>
        <dbReference type="PROSITE" id="PS50181"/>
    </source>
</evidence>
<feature type="non-terminal residue" evidence="2">
    <location>
        <position position="169"/>
    </location>
</feature>
<dbReference type="PROSITE" id="PS50181">
    <property type="entry name" value="FBOX"/>
    <property type="match status" value="1"/>
</dbReference>
<organism evidence="2 3">
    <name type="scientific">Periconia macrospinosa</name>
    <dbReference type="NCBI Taxonomy" id="97972"/>
    <lineage>
        <taxon>Eukaryota</taxon>
        <taxon>Fungi</taxon>
        <taxon>Dikarya</taxon>
        <taxon>Ascomycota</taxon>
        <taxon>Pezizomycotina</taxon>
        <taxon>Dothideomycetes</taxon>
        <taxon>Pleosporomycetidae</taxon>
        <taxon>Pleosporales</taxon>
        <taxon>Massarineae</taxon>
        <taxon>Periconiaceae</taxon>
        <taxon>Periconia</taxon>
    </lineage>
</organism>
<reference evidence="2 3" key="1">
    <citation type="journal article" date="2018" name="Sci. Rep.">
        <title>Comparative genomics provides insights into the lifestyle and reveals functional heterogeneity of dark septate endophytic fungi.</title>
        <authorList>
            <person name="Knapp D.G."/>
            <person name="Nemeth J.B."/>
            <person name="Barry K."/>
            <person name="Hainaut M."/>
            <person name="Henrissat B."/>
            <person name="Johnson J."/>
            <person name="Kuo A."/>
            <person name="Lim J.H.P."/>
            <person name="Lipzen A."/>
            <person name="Nolan M."/>
            <person name="Ohm R.A."/>
            <person name="Tamas L."/>
            <person name="Grigoriev I.V."/>
            <person name="Spatafora J.W."/>
            <person name="Nagy L.G."/>
            <person name="Kovacs G.M."/>
        </authorList>
    </citation>
    <scope>NUCLEOTIDE SEQUENCE [LARGE SCALE GENOMIC DNA]</scope>
    <source>
        <strain evidence="2 3">DSE2036</strain>
    </source>
</reference>
<evidence type="ECO:0000313" key="3">
    <source>
        <dbReference type="Proteomes" id="UP000244855"/>
    </source>
</evidence>
<feature type="non-terminal residue" evidence="2">
    <location>
        <position position="1"/>
    </location>
</feature>
<evidence type="ECO:0000313" key="2">
    <source>
        <dbReference type="EMBL" id="PVI00921.1"/>
    </source>
</evidence>
<keyword evidence="3" id="KW-1185">Reference proteome</keyword>
<protein>
    <recommendedName>
        <fullName evidence="1">F-box domain-containing protein</fullName>
    </recommendedName>
</protein>
<proteinExistence type="predicted"/>
<dbReference type="EMBL" id="KZ805366">
    <property type="protein sequence ID" value="PVI00921.1"/>
    <property type="molecule type" value="Genomic_DNA"/>
</dbReference>
<dbReference type="SMART" id="SM00256">
    <property type="entry name" value="FBOX"/>
    <property type="match status" value="1"/>
</dbReference>
<dbReference type="OrthoDB" id="3932329at2759"/>
<name>A0A2V1DS40_9PLEO</name>
<dbReference type="Pfam" id="PF00646">
    <property type="entry name" value="F-box"/>
    <property type="match status" value="1"/>
</dbReference>
<feature type="domain" description="F-box" evidence="1">
    <location>
        <begin position="48"/>
        <end position="95"/>
    </location>
</feature>
<dbReference type="InterPro" id="IPR036047">
    <property type="entry name" value="F-box-like_dom_sf"/>
</dbReference>
<gene>
    <name evidence="2" type="ORF">DM02DRAFT_487002</name>
</gene>
<dbReference type="InterPro" id="IPR001810">
    <property type="entry name" value="F-box_dom"/>
</dbReference>
<dbReference type="SUPFAM" id="SSF81383">
    <property type="entry name" value="F-box domain"/>
    <property type="match status" value="1"/>
</dbReference>
<accession>A0A2V1DS40</accession>
<sequence>WWSGAYDKFFADPLEIPNFMPVVYSALHPLSPERNADLSNELCSIKPQHGLEALPIELLDHIASELSARSIVSLRQCSRTLAYKIPFNERFWRRQLCNGSLLPHIWDLDEDNFKQVLQSTPEDQSWDWLEMCDRLRVDHHLSDRVKNNSTALPEGFWNRCRIWNIIDAA</sequence>
<dbReference type="STRING" id="97972.A0A2V1DS40"/>
<dbReference type="Proteomes" id="UP000244855">
    <property type="component" value="Unassembled WGS sequence"/>
</dbReference>
<dbReference type="AlphaFoldDB" id="A0A2V1DS40"/>